<dbReference type="PANTHER" id="PTHR35089:SF1">
    <property type="entry name" value="CHAPERONE PROTEIN SKP"/>
    <property type="match status" value="1"/>
</dbReference>
<name>A0A1H8QJK9_9GAMM</name>
<dbReference type="Pfam" id="PF03938">
    <property type="entry name" value="OmpH"/>
    <property type="match status" value="1"/>
</dbReference>
<dbReference type="GO" id="GO:0050821">
    <property type="term" value="P:protein stabilization"/>
    <property type="evidence" value="ECO:0007669"/>
    <property type="project" value="TreeGrafter"/>
</dbReference>
<reference evidence="3 4" key="1">
    <citation type="submission" date="2016-10" db="EMBL/GenBank/DDBJ databases">
        <authorList>
            <person name="de Groot N.N."/>
        </authorList>
    </citation>
    <scope>NUCLEOTIDE SEQUENCE [LARGE SCALE GENOMIC DNA]</scope>
    <source>
        <strain evidence="3 4">CGMCC 1.6291</strain>
    </source>
</reference>
<comment type="similarity">
    <text evidence="2">Belongs to the skp family.</text>
</comment>
<proteinExistence type="inferred from homology"/>
<evidence type="ECO:0000256" key="1">
    <source>
        <dbReference type="ARBA" id="ARBA00022729"/>
    </source>
</evidence>
<dbReference type="SUPFAM" id="SSF111384">
    <property type="entry name" value="OmpH-like"/>
    <property type="match status" value="1"/>
</dbReference>
<dbReference type="EMBL" id="FOEG01000001">
    <property type="protein sequence ID" value="SEO54382.1"/>
    <property type="molecule type" value="Genomic_DNA"/>
</dbReference>
<keyword evidence="4" id="KW-1185">Reference proteome</keyword>
<evidence type="ECO:0000313" key="3">
    <source>
        <dbReference type="EMBL" id="SEO54382.1"/>
    </source>
</evidence>
<accession>A0A1H8QJK9</accession>
<dbReference type="PANTHER" id="PTHR35089">
    <property type="entry name" value="CHAPERONE PROTEIN SKP"/>
    <property type="match status" value="1"/>
</dbReference>
<dbReference type="Gene3D" id="3.30.910.20">
    <property type="entry name" value="Skp domain"/>
    <property type="match status" value="1"/>
</dbReference>
<dbReference type="GO" id="GO:0005829">
    <property type="term" value="C:cytosol"/>
    <property type="evidence" value="ECO:0007669"/>
    <property type="project" value="TreeGrafter"/>
</dbReference>
<evidence type="ECO:0000313" key="4">
    <source>
        <dbReference type="Proteomes" id="UP000199657"/>
    </source>
</evidence>
<dbReference type="SMART" id="SM00935">
    <property type="entry name" value="OmpH"/>
    <property type="match status" value="1"/>
</dbReference>
<dbReference type="Proteomes" id="UP000199657">
    <property type="component" value="Unassembled WGS sequence"/>
</dbReference>
<evidence type="ECO:0000256" key="2">
    <source>
        <dbReference type="PIRNR" id="PIRNR002094"/>
    </source>
</evidence>
<dbReference type="GO" id="GO:0051082">
    <property type="term" value="F:unfolded protein binding"/>
    <property type="evidence" value="ECO:0007669"/>
    <property type="project" value="InterPro"/>
</dbReference>
<organism evidence="3 4">
    <name type="scientific">Aquisalimonas asiatica</name>
    <dbReference type="NCBI Taxonomy" id="406100"/>
    <lineage>
        <taxon>Bacteria</taxon>
        <taxon>Pseudomonadati</taxon>
        <taxon>Pseudomonadota</taxon>
        <taxon>Gammaproteobacteria</taxon>
        <taxon>Chromatiales</taxon>
        <taxon>Ectothiorhodospiraceae</taxon>
        <taxon>Aquisalimonas</taxon>
    </lineage>
</organism>
<keyword evidence="1" id="KW-0732">Signal</keyword>
<dbReference type="InterPro" id="IPR005632">
    <property type="entry name" value="Chaperone_Skp"/>
</dbReference>
<dbReference type="PIRSF" id="PIRSF002094">
    <property type="entry name" value="OMP26_Skp"/>
    <property type="match status" value="1"/>
</dbReference>
<dbReference type="InterPro" id="IPR024930">
    <property type="entry name" value="Skp_dom_sf"/>
</dbReference>
<sequence length="185" mass="21059">MPNGIANLAGMKMNRVVRVVTPVLLAVTLVWSGIAAADTRIGFVNAGRVTSEAPQAEAARASLEDEFGPRDRAISEEQEALREMENRLNRDGAVMSESEQQRLQRDLVARQRELRRAEEEFREDFNMRRNEELGRLQRRIVETIDDLAESEGFDLIVSEGVIFASDRVDITDRVLERLQQDFDNQ</sequence>
<dbReference type="STRING" id="406100.SAMN04488052_101619"/>
<gene>
    <name evidence="3" type="ORF">SAMN04488052_101619</name>
</gene>
<protein>
    <submittedName>
        <fullName evidence="3">Periplasmic chaperone for outer membrane proteins Skp</fullName>
    </submittedName>
</protein>
<dbReference type="AlphaFoldDB" id="A0A1H8QJK9"/>